<feature type="domain" description="KIB1-4 beta-propeller" evidence="1">
    <location>
        <begin position="168"/>
        <end position="279"/>
    </location>
</feature>
<comment type="caution">
    <text evidence="2">The sequence shown here is derived from an EMBL/GenBank/DDBJ whole genome shotgun (WGS) entry which is preliminary data.</text>
</comment>
<dbReference type="PANTHER" id="PTHR44259">
    <property type="entry name" value="OS07G0183000 PROTEIN-RELATED"/>
    <property type="match status" value="1"/>
</dbReference>
<organism evidence="2 3">
    <name type="scientific">Quillaja saponaria</name>
    <name type="common">Soap bark tree</name>
    <dbReference type="NCBI Taxonomy" id="32244"/>
    <lineage>
        <taxon>Eukaryota</taxon>
        <taxon>Viridiplantae</taxon>
        <taxon>Streptophyta</taxon>
        <taxon>Embryophyta</taxon>
        <taxon>Tracheophyta</taxon>
        <taxon>Spermatophyta</taxon>
        <taxon>Magnoliopsida</taxon>
        <taxon>eudicotyledons</taxon>
        <taxon>Gunneridae</taxon>
        <taxon>Pentapetalae</taxon>
        <taxon>rosids</taxon>
        <taxon>fabids</taxon>
        <taxon>Fabales</taxon>
        <taxon>Quillajaceae</taxon>
        <taxon>Quillaja</taxon>
    </lineage>
</organism>
<evidence type="ECO:0000259" key="1">
    <source>
        <dbReference type="Pfam" id="PF03478"/>
    </source>
</evidence>
<dbReference type="InterPro" id="IPR005174">
    <property type="entry name" value="KIB1-4_b-propeller"/>
</dbReference>
<accession>A0AAD7LHE7</accession>
<gene>
    <name evidence="2" type="ORF">O6P43_018888</name>
</gene>
<evidence type="ECO:0000313" key="2">
    <source>
        <dbReference type="EMBL" id="KAJ7958113.1"/>
    </source>
</evidence>
<keyword evidence="3" id="KW-1185">Reference proteome</keyword>
<reference evidence="2" key="1">
    <citation type="journal article" date="2023" name="Science">
        <title>Elucidation of the pathway for biosynthesis of saponin adjuvants from the soapbark tree.</title>
        <authorList>
            <person name="Reed J."/>
            <person name="Orme A."/>
            <person name="El-Demerdash A."/>
            <person name="Owen C."/>
            <person name="Martin L.B.B."/>
            <person name="Misra R.C."/>
            <person name="Kikuchi S."/>
            <person name="Rejzek M."/>
            <person name="Martin A.C."/>
            <person name="Harkess A."/>
            <person name="Leebens-Mack J."/>
            <person name="Louveau T."/>
            <person name="Stephenson M.J."/>
            <person name="Osbourn A."/>
        </authorList>
    </citation>
    <scope>NUCLEOTIDE SEQUENCE</scope>
    <source>
        <strain evidence="2">S10</strain>
    </source>
</reference>
<dbReference type="PANTHER" id="PTHR44259:SF114">
    <property type="entry name" value="OS06G0707300 PROTEIN"/>
    <property type="match status" value="1"/>
</dbReference>
<sequence>MCSPSEALAIDCQGCGLCNPLLMLPGKETMQPVDSTIFLMAKLAKSKSPNYMLSGAWEHPLVGYLLWISGEISLLNPTKKAQIQLPMLSTLTNPTDHRTEEWQSNVYSYIDRATISKNPSKSNDFVVVAIFTDYRVLAFCKPGDKEWPTLTTQGDHCEDVIYHKGEECLRRYLVETPEGELLKVCRYMEWDDYYDDEEEDYSHGHALRFGVYMLTENSRRWTKVRSLGSKALLLGYNRGICLSASKHLGFKANCIYSTDDFFEGYNGKPDGCHDMGAYNLEDESIKRNLKKAPKMSTPCIWVESHQNERSVGLILERNNI</sequence>
<proteinExistence type="predicted"/>
<dbReference type="Pfam" id="PF03478">
    <property type="entry name" value="Beta-prop_KIB1-4"/>
    <property type="match status" value="2"/>
</dbReference>
<protein>
    <submittedName>
        <fullName evidence="2">F-box protein</fullName>
    </submittedName>
</protein>
<feature type="domain" description="KIB1-4 beta-propeller" evidence="1">
    <location>
        <begin position="63"/>
        <end position="166"/>
    </location>
</feature>
<dbReference type="AlphaFoldDB" id="A0AAD7LHE7"/>
<dbReference type="Proteomes" id="UP001163823">
    <property type="component" value="Chromosome 8"/>
</dbReference>
<dbReference type="EMBL" id="JARAOO010000008">
    <property type="protein sequence ID" value="KAJ7958113.1"/>
    <property type="molecule type" value="Genomic_DNA"/>
</dbReference>
<name>A0AAD7LHE7_QUISA</name>
<evidence type="ECO:0000313" key="3">
    <source>
        <dbReference type="Proteomes" id="UP001163823"/>
    </source>
</evidence>
<dbReference type="KEGG" id="qsa:O6P43_018888"/>
<dbReference type="InterPro" id="IPR050942">
    <property type="entry name" value="F-box_BR-signaling"/>
</dbReference>